<organism evidence="1">
    <name type="scientific">marine sediment metagenome</name>
    <dbReference type="NCBI Taxonomy" id="412755"/>
    <lineage>
        <taxon>unclassified sequences</taxon>
        <taxon>metagenomes</taxon>
        <taxon>ecological metagenomes</taxon>
    </lineage>
</organism>
<dbReference type="EMBL" id="BARS01013537">
    <property type="protein sequence ID" value="GAF97705.1"/>
    <property type="molecule type" value="Genomic_DNA"/>
</dbReference>
<comment type="caution">
    <text evidence="1">The sequence shown here is derived from an EMBL/GenBank/DDBJ whole genome shotgun (WGS) entry which is preliminary data.</text>
</comment>
<feature type="non-terminal residue" evidence="1">
    <location>
        <position position="43"/>
    </location>
</feature>
<reference evidence="1" key="1">
    <citation type="journal article" date="2014" name="Front. Microbiol.">
        <title>High frequency of phylogenetically diverse reductive dehalogenase-homologous genes in deep subseafloor sedimentary metagenomes.</title>
        <authorList>
            <person name="Kawai M."/>
            <person name="Futagami T."/>
            <person name="Toyoda A."/>
            <person name="Takaki Y."/>
            <person name="Nishi S."/>
            <person name="Hori S."/>
            <person name="Arai W."/>
            <person name="Tsubouchi T."/>
            <person name="Morono Y."/>
            <person name="Uchiyama I."/>
            <person name="Ito T."/>
            <person name="Fujiyama A."/>
            <person name="Inagaki F."/>
            <person name="Takami H."/>
        </authorList>
    </citation>
    <scope>NUCLEOTIDE SEQUENCE</scope>
    <source>
        <strain evidence="1">Expedition CK06-06</strain>
    </source>
</reference>
<name>X0VAR5_9ZZZZ</name>
<sequence length="43" mass="4661">MDKNETQKTESTLTAPTESPLMIAAELVKANGNMDVGKLKELL</sequence>
<proteinExistence type="predicted"/>
<dbReference type="AlphaFoldDB" id="X0VAR5"/>
<evidence type="ECO:0000313" key="1">
    <source>
        <dbReference type="EMBL" id="GAF97705.1"/>
    </source>
</evidence>
<protein>
    <submittedName>
        <fullName evidence="1">Uncharacterized protein</fullName>
    </submittedName>
</protein>
<accession>X0VAR5</accession>
<gene>
    <name evidence="1" type="ORF">S01H1_23441</name>
</gene>